<reference evidence="1 2" key="1">
    <citation type="submission" date="2016-10" db="EMBL/GenBank/DDBJ databases">
        <authorList>
            <person name="de Groot N.N."/>
        </authorList>
    </citation>
    <scope>NUCLEOTIDE SEQUENCE [LARGE SCALE GENOMIC DNA]</scope>
    <source>
        <strain evidence="1 2">CGMCC 4.3491</strain>
    </source>
</reference>
<dbReference type="RefSeq" id="WP_092554328.1">
    <property type="nucleotide sequence ID" value="NZ_FNPZ01000002.1"/>
</dbReference>
<proteinExistence type="predicted"/>
<keyword evidence="2" id="KW-1185">Reference proteome</keyword>
<accession>A0A1H3QPP7</accession>
<sequence length="77" mass="7616">MSIRPPSTRPSLAATLTSGAAIAVLAGLVLTGGAHPGTSTPDRHLGGGHLRTPAAHSTVLDWSGGCGGAASYNRRPC</sequence>
<dbReference type="STRING" id="381665.SAMN05216554_2630"/>
<gene>
    <name evidence="1" type="ORF">SAMN05216554_2630</name>
</gene>
<dbReference type="Proteomes" id="UP000198891">
    <property type="component" value="Unassembled WGS sequence"/>
</dbReference>
<dbReference type="AlphaFoldDB" id="A0A1H3QPP7"/>
<dbReference type="EMBL" id="FNPZ01000002">
    <property type="protein sequence ID" value="SDZ14689.1"/>
    <property type="molecule type" value="Genomic_DNA"/>
</dbReference>
<name>A0A1H3QPP7_9MICO</name>
<protein>
    <submittedName>
        <fullName evidence="1">Uncharacterized protein</fullName>
    </submittedName>
</protein>
<evidence type="ECO:0000313" key="1">
    <source>
        <dbReference type="EMBL" id="SDZ14689.1"/>
    </source>
</evidence>
<organism evidence="1 2">
    <name type="scientific">Herbiconiux ginsengi</name>
    <dbReference type="NCBI Taxonomy" id="381665"/>
    <lineage>
        <taxon>Bacteria</taxon>
        <taxon>Bacillati</taxon>
        <taxon>Actinomycetota</taxon>
        <taxon>Actinomycetes</taxon>
        <taxon>Micrococcales</taxon>
        <taxon>Microbacteriaceae</taxon>
        <taxon>Herbiconiux</taxon>
    </lineage>
</organism>
<evidence type="ECO:0000313" key="2">
    <source>
        <dbReference type="Proteomes" id="UP000198891"/>
    </source>
</evidence>